<evidence type="ECO:0000259" key="2">
    <source>
        <dbReference type="Pfam" id="PF04055"/>
    </source>
</evidence>
<dbReference type="CDD" id="cd02062">
    <property type="entry name" value="Nitro_FMN_reductase"/>
    <property type="match status" value="1"/>
</dbReference>
<dbReference type="Gene3D" id="3.40.109.10">
    <property type="entry name" value="NADH Oxidase"/>
    <property type="match status" value="1"/>
</dbReference>
<protein>
    <submittedName>
        <fullName evidence="3">Radical SAM protein</fullName>
    </submittedName>
</protein>
<evidence type="ECO:0000259" key="1">
    <source>
        <dbReference type="Pfam" id="PF00881"/>
    </source>
</evidence>
<reference evidence="3 4" key="1">
    <citation type="submission" date="2019-07" db="EMBL/GenBank/DDBJ databases">
        <title>Draft genome sequences of 15 bacterial species constituting the stable defined intestinal microbiota of the GM15 gnotobiotic mouse model.</title>
        <authorList>
            <person name="Elie C."/>
            <person name="Mathieu A."/>
            <person name="Saliou A."/>
            <person name="Darnaud M."/>
            <person name="Leulier F."/>
            <person name="Tamellini A."/>
        </authorList>
    </citation>
    <scope>NUCLEOTIDE SEQUENCE [LARGE SCALE GENOMIC DNA]</scope>
    <source>
        <strain evidence="4">ASF 502</strain>
    </source>
</reference>
<dbReference type="PANTHER" id="PTHR11228">
    <property type="entry name" value="RADICAL SAM DOMAIN PROTEIN"/>
    <property type="match status" value="1"/>
</dbReference>
<dbReference type="InterPro" id="IPR000415">
    <property type="entry name" value="Nitroreductase-like"/>
</dbReference>
<dbReference type="SUPFAM" id="SSF102114">
    <property type="entry name" value="Radical SAM enzymes"/>
    <property type="match status" value="1"/>
</dbReference>
<evidence type="ECO:0000313" key="3">
    <source>
        <dbReference type="EMBL" id="NDO72228.1"/>
    </source>
</evidence>
<evidence type="ECO:0000313" key="4">
    <source>
        <dbReference type="Proteomes" id="UP000474104"/>
    </source>
</evidence>
<dbReference type="Pfam" id="PF04055">
    <property type="entry name" value="Radical_SAM"/>
    <property type="match status" value="1"/>
</dbReference>
<accession>A0A9X5CES4</accession>
<comment type="caution">
    <text evidence="3">The sequence shown here is derived from an EMBL/GenBank/DDBJ whole genome shotgun (WGS) entry which is preliminary data.</text>
</comment>
<dbReference type="PANTHER" id="PTHR11228:SF7">
    <property type="entry name" value="PQQA PEPTIDE CYCLASE"/>
    <property type="match status" value="1"/>
</dbReference>
<name>A0A9X5CES4_9FIRM</name>
<dbReference type="InterPro" id="IPR058240">
    <property type="entry name" value="rSAM_sf"/>
</dbReference>
<dbReference type="SUPFAM" id="SSF55469">
    <property type="entry name" value="FMN-dependent nitroreductase-like"/>
    <property type="match status" value="1"/>
</dbReference>
<gene>
    <name evidence="3" type="ORF">FMM80_27795</name>
</gene>
<dbReference type="GO" id="GO:0051536">
    <property type="term" value="F:iron-sulfur cluster binding"/>
    <property type="evidence" value="ECO:0007669"/>
    <property type="project" value="InterPro"/>
</dbReference>
<dbReference type="InterPro" id="IPR007197">
    <property type="entry name" value="rSAM"/>
</dbReference>
<dbReference type="CDD" id="cd01335">
    <property type="entry name" value="Radical_SAM"/>
    <property type="match status" value="1"/>
</dbReference>
<organism evidence="3 4">
    <name type="scientific">Schaedlerella arabinosiphila</name>
    <dbReference type="NCBI Taxonomy" id="2044587"/>
    <lineage>
        <taxon>Bacteria</taxon>
        <taxon>Bacillati</taxon>
        <taxon>Bacillota</taxon>
        <taxon>Clostridia</taxon>
        <taxon>Lachnospirales</taxon>
        <taxon>Lachnospiraceae</taxon>
        <taxon>Schaedlerella</taxon>
    </lineage>
</organism>
<feature type="domain" description="Radical SAM core" evidence="2">
    <location>
        <begin position="12"/>
        <end position="123"/>
    </location>
</feature>
<dbReference type="InterPro" id="IPR029479">
    <property type="entry name" value="Nitroreductase"/>
</dbReference>
<proteinExistence type="predicted"/>
<dbReference type="EMBL" id="VIRB01000159">
    <property type="protein sequence ID" value="NDO72228.1"/>
    <property type="molecule type" value="Genomic_DNA"/>
</dbReference>
<dbReference type="GO" id="GO:0016491">
    <property type="term" value="F:oxidoreductase activity"/>
    <property type="evidence" value="ECO:0007669"/>
    <property type="project" value="InterPro"/>
</dbReference>
<dbReference type="Pfam" id="PF00881">
    <property type="entry name" value="Nitroreductase"/>
    <property type="match status" value="1"/>
</dbReference>
<feature type="domain" description="Nitroreductase" evidence="1">
    <location>
        <begin position="125"/>
        <end position="282"/>
    </location>
</feature>
<dbReference type="InterPro" id="IPR050377">
    <property type="entry name" value="Radical_SAM_PqqE_MftC-like"/>
</dbReference>
<dbReference type="Proteomes" id="UP000474104">
    <property type="component" value="Unassembled WGS sequence"/>
</dbReference>
<sequence length="303" mass="34047">MIPSNVFFISLNRHGRLPYFYITGGDPILHPDFWRLLSLIKEHEIPFTILGNPFHLTDEVCRLLKSYGCQKYQLSLDGMRETHDWFRKPGSFDCTLEKIGCIKRAGIRSVIMTTVSGTNIKEIPFDAKQIEETVLQQILQAGLYAPSAGGRQGVILAVCQDTEINERLGKIKRANSNPRMATPTSYVSKEQPSIADDPKLVNAFYDAPTVITMFAPKNFLFASEDCAVTAENMMLAADSLGVGSCYIGQGWTAFADTYGQEILHKWGIRTDYYAVMQLLLGYPKPDGKHPTAKPRKNDRILRF</sequence>
<dbReference type="AlphaFoldDB" id="A0A9X5CES4"/>